<protein>
    <submittedName>
        <fullName evidence="2">Uncharacterized protein</fullName>
    </submittedName>
</protein>
<dbReference type="AlphaFoldDB" id="A0AAI8Z1W8"/>
<gene>
    <name evidence="2" type="ORF">LECACI_7A006092</name>
</gene>
<proteinExistence type="predicted"/>
<evidence type="ECO:0000256" key="1">
    <source>
        <dbReference type="SAM" id="MobiDB-lite"/>
    </source>
</evidence>
<organism evidence="2 3">
    <name type="scientific">Lecanosticta acicola</name>
    <dbReference type="NCBI Taxonomy" id="111012"/>
    <lineage>
        <taxon>Eukaryota</taxon>
        <taxon>Fungi</taxon>
        <taxon>Dikarya</taxon>
        <taxon>Ascomycota</taxon>
        <taxon>Pezizomycotina</taxon>
        <taxon>Dothideomycetes</taxon>
        <taxon>Dothideomycetidae</taxon>
        <taxon>Mycosphaerellales</taxon>
        <taxon>Mycosphaerellaceae</taxon>
        <taxon>Lecanosticta</taxon>
    </lineage>
</organism>
<evidence type="ECO:0000313" key="2">
    <source>
        <dbReference type="EMBL" id="CAK4030934.1"/>
    </source>
</evidence>
<feature type="region of interest" description="Disordered" evidence="1">
    <location>
        <begin position="34"/>
        <end position="85"/>
    </location>
</feature>
<feature type="compositionally biased region" description="Basic and acidic residues" evidence="1">
    <location>
        <begin position="57"/>
        <end position="67"/>
    </location>
</feature>
<reference evidence="2" key="1">
    <citation type="submission" date="2023-11" db="EMBL/GenBank/DDBJ databases">
        <authorList>
            <person name="Alioto T."/>
            <person name="Alioto T."/>
            <person name="Gomez Garrido J."/>
        </authorList>
    </citation>
    <scope>NUCLEOTIDE SEQUENCE</scope>
</reference>
<evidence type="ECO:0000313" key="3">
    <source>
        <dbReference type="Proteomes" id="UP001296104"/>
    </source>
</evidence>
<dbReference type="EMBL" id="CAVMBE010000042">
    <property type="protein sequence ID" value="CAK4030934.1"/>
    <property type="molecule type" value="Genomic_DNA"/>
</dbReference>
<comment type="caution">
    <text evidence="2">The sequence shown here is derived from an EMBL/GenBank/DDBJ whole genome shotgun (WGS) entry which is preliminary data.</text>
</comment>
<dbReference type="Proteomes" id="UP001296104">
    <property type="component" value="Unassembled WGS sequence"/>
</dbReference>
<feature type="compositionally biased region" description="Polar residues" evidence="1">
    <location>
        <begin position="75"/>
        <end position="85"/>
    </location>
</feature>
<keyword evidence="3" id="KW-1185">Reference proteome</keyword>
<sequence>MASADQKGLLSPIGDPVGKVLDFGLGNTVGKVTSKVGDPPGEALTSAKKVGKNEVAYSEKDRPREELGGEPIGGQPQTAENPLGL</sequence>
<accession>A0AAI8Z1W8</accession>
<name>A0AAI8Z1W8_9PEZI</name>